<name>A0A199UHQ3_ANACO</name>
<dbReference type="EMBL" id="LSRQ01008098">
    <property type="protein sequence ID" value="OAY64268.1"/>
    <property type="molecule type" value="Genomic_DNA"/>
</dbReference>
<protein>
    <submittedName>
        <fullName evidence="1">Uncharacterized protein</fullName>
    </submittedName>
</protein>
<gene>
    <name evidence="1" type="ORF">ACMD2_20154</name>
</gene>
<dbReference type="Proteomes" id="UP000092600">
    <property type="component" value="Unassembled WGS sequence"/>
</dbReference>
<proteinExistence type="predicted"/>
<evidence type="ECO:0000313" key="2">
    <source>
        <dbReference type="Proteomes" id="UP000092600"/>
    </source>
</evidence>
<organism evidence="1 2">
    <name type="scientific">Ananas comosus</name>
    <name type="common">Pineapple</name>
    <name type="synonym">Ananas ananas</name>
    <dbReference type="NCBI Taxonomy" id="4615"/>
    <lineage>
        <taxon>Eukaryota</taxon>
        <taxon>Viridiplantae</taxon>
        <taxon>Streptophyta</taxon>
        <taxon>Embryophyta</taxon>
        <taxon>Tracheophyta</taxon>
        <taxon>Spermatophyta</taxon>
        <taxon>Magnoliopsida</taxon>
        <taxon>Liliopsida</taxon>
        <taxon>Poales</taxon>
        <taxon>Bromeliaceae</taxon>
        <taxon>Bromelioideae</taxon>
        <taxon>Ananas</taxon>
    </lineage>
</organism>
<reference evidence="1 2" key="1">
    <citation type="journal article" date="2016" name="DNA Res.">
        <title>The draft genome of MD-2 pineapple using hybrid error correction of long reads.</title>
        <authorList>
            <person name="Redwan R.M."/>
            <person name="Saidin A."/>
            <person name="Kumar S.V."/>
        </authorList>
    </citation>
    <scope>NUCLEOTIDE SEQUENCE [LARGE SCALE GENOMIC DNA]</scope>
    <source>
        <strain evidence="2">cv. MD2</strain>
        <tissue evidence="1">Leaf</tissue>
    </source>
</reference>
<evidence type="ECO:0000313" key="1">
    <source>
        <dbReference type="EMBL" id="OAY64268.1"/>
    </source>
</evidence>
<accession>A0A199UHQ3</accession>
<sequence length="91" mass="8984">LAGASQQSSSICSQANAVAAVGRVITAICAIGGRAAAAIRGQQKLSPLSSSSFSSLLTGLTAPAASTQACPTNILRLESPDVGGRVIADWS</sequence>
<comment type="caution">
    <text evidence="1">The sequence shown here is derived from an EMBL/GenBank/DDBJ whole genome shotgun (WGS) entry which is preliminary data.</text>
</comment>
<feature type="non-terminal residue" evidence="1">
    <location>
        <position position="1"/>
    </location>
</feature>
<dbReference type="AlphaFoldDB" id="A0A199UHQ3"/>